<reference evidence="4" key="1">
    <citation type="journal article" date="2015" name="Genome Announc.">
        <title>Draft genome sequence of Talaromyces cellulolyticus strain Y-94, a source of lignocellulosic biomass-degrading enzymes.</title>
        <authorList>
            <person name="Fujii T."/>
            <person name="Koike H."/>
            <person name="Sawayama S."/>
            <person name="Yano S."/>
            <person name="Inoue H."/>
        </authorList>
    </citation>
    <scope>NUCLEOTIDE SEQUENCE [LARGE SCALE GENOMIC DNA]</scope>
    <source>
        <strain evidence="4">Y-94</strain>
    </source>
</reference>
<accession>A0A478ECG2</accession>
<feature type="compositionally biased region" description="Basic and acidic residues" evidence="1">
    <location>
        <begin position="317"/>
        <end position="329"/>
    </location>
</feature>
<dbReference type="AlphaFoldDB" id="A0A478ECG2"/>
<feature type="compositionally biased region" description="Basic and acidic residues" evidence="1">
    <location>
        <begin position="42"/>
        <end position="60"/>
    </location>
</feature>
<sequence>MEEPRVDHETSVENLENKPNNGEDLTSAFATAEIPPDVSDTPQHETHINDPEDAMAEHSESSTSSSRRQSEVEGYLQIEDGQTGAKSASSRSSLSSIPDSVLTHPKEQSVYGRDSIGEIYEEQEQEFTSYGNPVYQKIHDRNSPFRHPSSVKAIQMQTEDEEDEEVMSPSRRKAAMFRGSPASVRSLGSPLLRRHGYHSAGNTPKRSSPIKRENPLVLLHCTVLQPTVVLGPGISLPDRQILERVLPPQYARRWKFLEEKISGSGLLRDRGLLIQHPQEDYGLLEERLLESLELQKPRLENGHYNNHAASDSENESGEEKSEHQASDDKGACVDCGCHVNHRDDRRKWDVKFYAANGLMKEGAWTAAWKEIERVDVQISLWLPYEVKCEVEKKIKEEFAVAAEMEKIKAAELIVNEPQPNRQNIISQDEIDGLDDRHNTTKSLPRQETRRIEREIPAHERPRTNKRKADPDLHTLIVNSIRVLASDKRNIITIISMLIAVLAVVFGGRATKRSQYAYDMVQFRDFPAVSTQVYHTSSTSSVLTQSATEVPICESESCVERVSEVQRVVEGVLGDEKPKIVVQPVEPRHEEEKVIQPVEQKTIDIAADLKVEAITTAVPDAVNGAPIIGPLGSDNEPLRETQGDHTDPEKESFNAQEDDNTTTKEPYSAGIQSDDATIKSNEGPNIAQDHGHVAFHDADAAINPAEDITRIKDRATPQKSDAPATRDDNAAISQNEDPAVTQENDSAATEDDEAAIPKTKPSVIAENDLVTAQDKPATVPKDDAISDAQIEDHVIINDKHITAPNDHPIAVQDDNHAIAEDGLSTPQLDISESAE</sequence>
<feature type="region of interest" description="Disordered" evidence="1">
    <location>
        <begin position="804"/>
        <end position="834"/>
    </location>
</feature>
<name>A0A478ECG2_TALPI</name>
<feature type="compositionally biased region" description="Polar residues" evidence="1">
    <location>
        <begin position="823"/>
        <end position="834"/>
    </location>
</feature>
<feature type="region of interest" description="Disordered" evidence="1">
    <location>
        <begin position="433"/>
        <end position="466"/>
    </location>
</feature>
<evidence type="ECO:0000313" key="3">
    <source>
        <dbReference type="EMBL" id="GAM42644.1"/>
    </source>
</evidence>
<feature type="region of interest" description="Disordered" evidence="1">
    <location>
        <begin position="156"/>
        <end position="182"/>
    </location>
</feature>
<feature type="compositionally biased region" description="Basic and acidic residues" evidence="1">
    <location>
        <begin position="635"/>
        <end position="651"/>
    </location>
</feature>
<feature type="compositionally biased region" description="Low complexity" evidence="1">
    <location>
        <begin position="87"/>
        <end position="100"/>
    </location>
</feature>
<feature type="region of interest" description="Disordered" evidence="1">
    <location>
        <begin position="621"/>
        <end position="688"/>
    </location>
</feature>
<feature type="transmembrane region" description="Helical" evidence="2">
    <location>
        <begin position="490"/>
        <end position="509"/>
    </location>
</feature>
<feature type="compositionally biased region" description="Basic and acidic residues" evidence="1">
    <location>
        <begin position="1"/>
        <end position="11"/>
    </location>
</feature>
<evidence type="ECO:0000256" key="1">
    <source>
        <dbReference type="SAM" id="MobiDB-lite"/>
    </source>
</evidence>
<keyword evidence="2" id="KW-0472">Membrane</keyword>
<feature type="compositionally biased region" description="Polar residues" evidence="1">
    <location>
        <begin position="730"/>
        <end position="746"/>
    </location>
</feature>
<feature type="region of interest" description="Disordered" evidence="1">
    <location>
        <begin position="707"/>
        <end position="761"/>
    </location>
</feature>
<evidence type="ECO:0000313" key="4">
    <source>
        <dbReference type="Proteomes" id="UP000053095"/>
    </source>
</evidence>
<keyword evidence="2" id="KW-0812">Transmembrane</keyword>
<feature type="region of interest" description="Disordered" evidence="1">
    <location>
        <begin position="300"/>
        <end position="329"/>
    </location>
</feature>
<keyword evidence="2" id="KW-1133">Transmembrane helix</keyword>
<proteinExistence type="predicted"/>
<keyword evidence="4" id="KW-1185">Reference proteome</keyword>
<feature type="region of interest" description="Disordered" evidence="1">
    <location>
        <begin position="1"/>
        <end position="108"/>
    </location>
</feature>
<organism evidence="3 4">
    <name type="scientific">Talaromyces pinophilus</name>
    <name type="common">Penicillium pinophilum</name>
    <dbReference type="NCBI Taxonomy" id="128442"/>
    <lineage>
        <taxon>Eukaryota</taxon>
        <taxon>Fungi</taxon>
        <taxon>Dikarya</taxon>
        <taxon>Ascomycota</taxon>
        <taxon>Pezizomycotina</taxon>
        <taxon>Eurotiomycetes</taxon>
        <taxon>Eurotiomycetidae</taxon>
        <taxon>Eurotiales</taxon>
        <taxon>Trichocomaceae</taxon>
        <taxon>Talaromyces</taxon>
        <taxon>Talaromyces sect. Talaromyces</taxon>
    </lineage>
</organism>
<dbReference type="EMBL" id="DF933840">
    <property type="protein sequence ID" value="GAM42644.1"/>
    <property type="molecule type" value="Genomic_DNA"/>
</dbReference>
<feature type="compositionally biased region" description="Polar residues" evidence="1">
    <location>
        <begin position="12"/>
        <end position="24"/>
    </location>
</feature>
<gene>
    <name evidence="3" type="ORF">TCE0_044r16811</name>
</gene>
<evidence type="ECO:0000256" key="2">
    <source>
        <dbReference type="SAM" id="Phobius"/>
    </source>
</evidence>
<feature type="compositionally biased region" description="Polar residues" evidence="1">
    <location>
        <begin position="669"/>
        <end position="682"/>
    </location>
</feature>
<protein>
    <submittedName>
        <fullName evidence="3">Uncharacterized protein</fullName>
    </submittedName>
</protein>
<dbReference type="Proteomes" id="UP000053095">
    <property type="component" value="Unassembled WGS sequence"/>
</dbReference>